<dbReference type="InterPro" id="IPR036365">
    <property type="entry name" value="PGBD-like_sf"/>
</dbReference>
<dbReference type="STRING" id="361279.SAMN05421663_104179"/>
<dbReference type="Pfam" id="PF01471">
    <property type="entry name" value="PG_binding_1"/>
    <property type="match status" value="2"/>
</dbReference>
<gene>
    <name evidence="2" type="ORF">SAMN05421663_104179</name>
</gene>
<dbReference type="SUPFAM" id="SSF47090">
    <property type="entry name" value="PGBD-like"/>
    <property type="match status" value="2"/>
</dbReference>
<feature type="domain" description="Peptidoglycan binding-like" evidence="1">
    <location>
        <begin position="110"/>
        <end position="147"/>
    </location>
</feature>
<sequence>MHKGSKGEAVEDLQEKLISKGFSLPKYGADGDYGDETVSAVKALQRAAGITVDGKYGPASAKALNAYKKPAAKETTSKASGSAIVPYPGKLIKKGSKGKDVERIQRAVNVTADGIFGSGTEAVVKAYQKRKGLSTDGIVGLATWNVMF</sequence>
<dbReference type="AlphaFoldDB" id="A0A1G6PMA9"/>
<dbReference type="InterPro" id="IPR002477">
    <property type="entry name" value="Peptidoglycan-bd-like"/>
</dbReference>
<evidence type="ECO:0000313" key="3">
    <source>
        <dbReference type="Proteomes" id="UP000198666"/>
    </source>
</evidence>
<protein>
    <submittedName>
        <fullName evidence="2">N-acetylmuramoyl-L-alanine amidase</fullName>
    </submittedName>
</protein>
<keyword evidence="3" id="KW-1185">Reference proteome</keyword>
<reference evidence="3" key="1">
    <citation type="submission" date="2016-10" db="EMBL/GenBank/DDBJ databases">
        <authorList>
            <person name="Varghese N."/>
            <person name="Submissions S."/>
        </authorList>
    </citation>
    <scope>NUCLEOTIDE SEQUENCE [LARGE SCALE GENOMIC DNA]</scope>
    <source>
        <strain evidence="3">DSM 21620</strain>
    </source>
</reference>
<evidence type="ECO:0000259" key="1">
    <source>
        <dbReference type="Pfam" id="PF01471"/>
    </source>
</evidence>
<organism evidence="2 3">
    <name type="scientific">Terribacillus halophilus</name>
    <dbReference type="NCBI Taxonomy" id="361279"/>
    <lineage>
        <taxon>Bacteria</taxon>
        <taxon>Bacillati</taxon>
        <taxon>Bacillota</taxon>
        <taxon>Bacilli</taxon>
        <taxon>Bacillales</taxon>
        <taxon>Bacillaceae</taxon>
        <taxon>Terribacillus</taxon>
    </lineage>
</organism>
<accession>A0A1G6PMA9</accession>
<dbReference type="EMBL" id="FMZB01000004">
    <property type="protein sequence ID" value="SDC81101.1"/>
    <property type="molecule type" value="Genomic_DNA"/>
</dbReference>
<proteinExistence type="predicted"/>
<evidence type="ECO:0000313" key="2">
    <source>
        <dbReference type="EMBL" id="SDC81101.1"/>
    </source>
</evidence>
<dbReference type="InterPro" id="IPR036366">
    <property type="entry name" value="PGBDSf"/>
</dbReference>
<dbReference type="Proteomes" id="UP000198666">
    <property type="component" value="Unassembled WGS sequence"/>
</dbReference>
<dbReference type="RefSeq" id="WP_093726973.1">
    <property type="nucleotide sequence ID" value="NZ_FMZB01000004.1"/>
</dbReference>
<feature type="domain" description="Peptidoglycan binding-like" evidence="1">
    <location>
        <begin position="7"/>
        <end position="64"/>
    </location>
</feature>
<name>A0A1G6PMA9_9BACI</name>
<dbReference type="Gene3D" id="1.10.101.10">
    <property type="entry name" value="PGBD-like superfamily/PGBD"/>
    <property type="match status" value="2"/>
</dbReference>